<dbReference type="AlphaFoldDB" id="A0A8J2JT96"/>
<reference evidence="2" key="1">
    <citation type="submission" date="2021-06" db="EMBL/GenBank/DDBJ databases">
        <authorList>
            <person name="Hodson N. C."/>
            <person name="Mongue J. A."/>
            <person name="Jaron S. K."/>
        </authorList>
    </citation>
    <scope>NUCLEOTIDE SEQUENCE</scope>
</reference>
<name>A0A8J2JT96_9HEXA</name>
<sequence>MNICQLVLAALACCCVSAKMPTGYVMLSLTHKKSTNEQFQLICSHLDCFEQNCLSLTIFKDSRRFLRKDYVTKDIIMYPLPGSPFGMIQFRFSKTRVVVEGEIANQHAAGMFTCQMDTDSGTNFDWDEMTNFTIHDMNMTRLGTIEAEPTGVTPTSVFFYKGANRTVGADFKFYCDHSSCRKHDCGFLTILKDDKPFIRTEFGTENVNLYPLWGGLFKRIKLQRFQSATRMVLQVGNAGAGGKYSCEFDSPMDYYKVSRYLNVVSTVNSNKSLGPTRTTVKNMPATTVRFLDAVSAIDKPTETC</sequence>
<evidence type="ECO:0000313" key="2">
    <source>
        <dbReference type="EMBL" id="CAG7726953.1"/>
    </source>
</evidence>
<feature type="chain" id="PRO_5035263606" evidence="1">
    <location>
        <begin position="19"/>
        <end position="304"/>
    </location>
</feature>
<accession>A0A8J2JT96</accession>
<proteinExistence type="predicted"/>
<feature type="signal peptide" evidence="1">
    <location>
        <begin position="1"/>
        <end position="18"/>
    </location>
</feature>
<keyword evidence="3" id="KW-1185">Reference proteome</keyword>
<dbReference type="Proteomes" id="UP000708208">
    <property type="component" value="Unassembled WGS sequence"/>
</dbReference>
<evidence type="ECO:0000313" key="3">
    <source>
        <dbReference type="Proteomes" id="UP000708208"/>
    </source>
</evidence>
<gene>
    <name evidence="2" type="ORF">AFUS01_LOCUS15828</name>
</gene>
<dbReference type="EMBL" id="CAJVCH010142140">
    <property type="protein sequence ID" value="CAG7726953.1"/>
    <property type="molecule type" value="Genomic_DNA"/>
</dbReference>
<keyword evidence="1" id="KW-0732">Signal</keyword>
<comment type="caution">
    <text evidence="2">The sequence shown here is derived from an EMBL/GenBank/DDBJ whole genome shotgun (WGS) entry which is preliminary data.</text>
</comment>
<evidence type="ECO:0000256" key="1">
    <source>
        <dbReference type="SAM" id="SignalP"/>
    </source>
</evidence>
<protein>
    <submittedName>
        <fullName evidence="2">Uncharacterized protein</fullName>
    </submittedName>
</protein>
<organism evidence="2 3">
    <name type="scientific">Allacma fusca</name>
    <dbReference type="NCBI Taxonomy" id="39272"/>
    <lineage>
        <taxon>Eukaryota</taxon>
        <taxon>Metazoa</taxon>
        <taxon>Ecdysozoa</taxon>
        <taxon>Arthropoda</taxon>
        <taxon>Hexapoda</taxon>
        <taxon>Collembola</taxon>
        <taxon>Symphypleona</taxon>
        <taxon>Sminthuridae</taxon>
        <taxon>Allacma</taxon>
    </lineage>
</organism>